<gene>
    <name evidence="1" type="ORF">A7U60_g2525</name>
</gene>
<proteinExistence type="predicted"/>
<dbReference type="AlphaFoldDB" id="A0A9Q5I206"/>
<dbReference type="InterPro" id="IPR035992">
    <property type="entry name" value="Ricin_B-like_lectins"/>
</dbReference>
<comment type="caution">
    <text evidence="1">The sequence shown here is derived from an EMBL/GenBank/DDBJ whole genome shotgun (WGS) entry which is preliminary data.</text>
</comment>
<dbReference type="SUPFAM" id="SSF50370">
    <property type="entry name" value="Ricin B-like lectins"/>
    <property type="match status" value="1"/>
</dbReference>
<dbReference type="Proteomes" id="UP000757232">
    <property type="component" value="Unassembled WGS sequence"/>
</dbReference>
<dbReference type="OrthoDB" id="2131701at2759"/>
<evidence type="ECO:0008006" key="3">
    <source>
        <dbReference type="Google" id="ProtNLM"/>
    </source>
</evidence>
<reference evidence="1" key="1">
    <citation type="submission" date="2016-06" db="EMBL/GenBank/DDBJ databases">
        <title>Draft Genome sequence of the fungus Inonotus baumii.</title>
        <authorList>
            <person name="Zhu H."/>
            <person name="Lin W."/>
        </authorList>
    </citation>
    <scope>NUCLEOTIDE SEQUENCE</scope>
    <source>
        <strain evidence="1">821</strain>
    </source>
</reference>
<name>A0A9Q5I206_SANBA</name>
<dbReference type="CDD" id="cd23422">
    <property type="entry name" value="beta-trefoil_Ricin_MPL_CNL"/>
    <property type="match status" value="1"/>
</dbReference>
<sequence>MMGGSMLTLDGDKKSVVGFSWYRGKDQKWELGKLGDHGWFIRSLYSSNKHYMTIDRGLGNDSSIVTNEFPTAWDIKCEPREGNDVILIHWPNSVFTVDLHTGSKNDGTKVHIWSRHGGRQQFWRIIRCPDEDQVDREFLQSDSRRTTKTTTTTIVTITTTVATKCNGEEDEDVTVVEKREHLQGAGVTLKEHGTYSPQT</sequence>
<keyword evidence="2" id="KW-1185">Reference proteome</keyword>
<evidence type="ECO:0000313" key="2">
    <source>
        <dbReference type="Proteomes" id="UP000757232"/>
    </source>
</evidence>
<dbReference type="Gene3D" id="2.80.10.50">
    <property type="match status" value="1"/>
</dbReference>
<evidence type="ECO:0000313" key="1">
    <source>
        <dbReference type="EMBL" id="OCB90237.1"/>
    </source>
</evidence>
<protein>
    <recommendedName>
        <fullName evidence="3">Ricin B lectin domain-containing protein</fullName>
    </recommendedName>
</protein>
<accession>A0A9Q5I206</accession>
<organism evidence="1 2">
    <name type="scientific">Sanghuangporus baumii</name>
    <name type="common">Phellinus baumii</name>
    <dbReference type="NCBI Taxonomy" id="108892"/>
    <lineage>
        <taxon>Eukaryota</taxon>
        <taxon>Fungi</taxon>
        <taxon>Dikarya</taxon>
        <taxon>Basidiomycota</taxon>
        <taxon>Agaricomycotina</taxon>
        <taxon>Agaricomycetes</taxon>
        <taxon>Hymenochaetales</taxon>
        <taxon>Hymenochaetaceae</taxon>
        <taxon>Sanghuangporus</taxon>
    </lineage>
</organism>
<dbReference type="EMBL" id="LNZH02000138">
    <property type="protein sequence ID" value="OCB90237.1"/>
    <property type="molecule type" value="Genomic_DNA"/>
</dbReference>